<proteinExistence type="predicted"/>
<evidence type="ECO:0000313" key="1">
    <source>
        <dbReference type="EMBL" id="KKK96028.1"/>
    </source>
</evidence>
<dbReference type="AlphaFoldDB" id="A0A0F8ZQD2"/>
<sequence length="204" mass="23172">ARDTEPGTERQLSLLPQNDVDDTLDDLLAELNELVSESLQLDAGERALIHDLVHVRLALNDGKTGKPAVRQPTAAELRSYARRLKSELDDFIGGELPKRHQVAVVYDELSGMVQVDLVRDSAAARKVIVAKADAATARQLERTRRRLREERSQWVYFDRNLRIYEGTRTFILKPMQRFHWTESQAMIDAREIIAETLEGLGVLT</sequence>
<feature type="non-terminal residue" evidence="1">
    <location>
        <position position="1"/>
    </location>
</feature>
<protein>
    <submittedName>
        <fullName evidence="1">Uncharacterized protein</fullName>
    </submittedName>
</protein>
<comment type="caution">
    <text evidence="1">The sequence shown here is derived from an EMBL/GenBank/DDBJ whole genome shotgun (WGS) entry which is preliminary data.</text>
</comment>
<gene>
    <name evidence="1" type="ORF">LCGC14_2666900</name>
</gene>
<organism evidence="1">
    <name type="scientific">marine sediment metagenome</name>
    <dbReference type="NCBI Taxonomy" id="412755"/>
    <lineage>
        <taxon>unclassified sequences</taxon>
        <taxon>metagenomes</taxon>
        <taxon>ecological metagenomes</taxon>
    </lineage>
</organism>
<dbReference type="EMBL" id="LAZR01046657">
    <property type="protein sequence ID" value="KKK96028.1"/>
    <property type="molecule type" value="Genomic_DNA"/>
</dbReference>
<accession>A0A0F8ZQD2</accession>
<reference evidence="1" key="1">
    <citation type="journal article" date="2015" name="Nature">
        <title>Complex archaea that bridge the gap between prokaryotes and eukaryotes.</title>
        <authorList>
            <person name="Spang A."/>
            <person name="Saw J.H."/>
            <person name="Jorgensen S.L."/>
            <person name="Zaremba-Niedzwiedzka K."/>
            <person name="Martijn J."/>
            <person name="Lind A.E."/>
            <person name="van Eijk R."/>
            <person name="Schleper C."/>
            <person name="Guy L."/>
            <person name="Ettema T.J."/>
        </authorList>
    </citation>
    <scope>NUCLEOTIDE SEQUENCE</scope>
</reference>
<name>A0A0F8ZQD2_9ZZZZ</name>